<dbReference type="EMBL" id="KZ678156">
    <property type="protein sequence ID" value="PSN59402.1"/>
    <property type="molecule type" value="Genomic_DNA"/>
</dbReference>
<organism evidence="2 3">
    <name type="scientific">Corynespora cassiicola Philippines</name>
    <dbReference type="NCBI Taxonomy" id="1448308"/>
    <lineage>
        <taxon>Eukaryota</taxon>
        <taxon>Fungi</taxon>
        <taxon>Dikarya</taxon>
        <taxon>Ascomycota</taxon>
        <taxon>Pezizomycotina</taxon>
        <taxon>Dothideomycetes</taxon>
        <taxon>Pleosporomycetidae</taxon>
        <taxon>Pleosporales</taxon>
        <taxon>Corynesporascaceae</taxon>
        <taxon>Corynespora</taxon>
    </lineage>
</organism>
<keyword evidence="3" id="KW-1185">Reference proteome</keyword>
<dbReference type="Proteomes" id="UP000240883">
    <property type="component" value="Unassembled WGS sequence"/>
</dbReference>
<reference evidence="2 3" key="1">
    <citation type="journal article" date="2018" name="Front. Microbiol.">
        <title>Genome-Wide Analysis of Corynespora cassiicola Leaf Fall Disease Putative Effectors.</title>
        <authorList>
            <person name="Lopez D."/>
            <person name="Ribeiro S."/>
            <person name="Label P."/>
            <person name="Fumanal B."/>
            <person name="Venisse J.S."/>
            <person name="Kohler A."/>
            <person name="de Oliveira R.R."/>
            <person name="Labutti K."/>
            <person name="Lipzen A."/>
            <person name="Lail K."/>
            <person name="Bauer D."/>
            <person name="Ohm R.A."/>
            <person name="Barry K.W."/>
            <person name="Spatafora J."/>
            <person name="Grigoriev I.V."/>
            <person name="Martin F.M."/>
            <person name="Pujade-Renaud V."/>
        </authorList>
    </citation>
    <scope>NUCLEOTIDE SEQUENCE [LARGE SCALE GENOMIC DNA]</scope>
    <source>
        <strain evidence="2 3">Philippines</strain>
    </source>
</reference>
<dbReference type="AlphaFoldDB" id="A0A2T2N1U4"/>
<evidence type="ECO:0000256" key="1">
    <source>
        <dbReference type="SAM" id="MobiDB-lite"/>
    </source>
</evidence>
<feature type="region of interest" description="Disordered" evidence="1">
    <location>
        <begin position="270"/>
        <end position="315"/>
    </location>
</feature>
<dbReference type="OrthoDB" id="4167490at2759"/>
<name>A0A2T2N1U4_CORCC</name>
<proteinExistence type="predicted"/>
<evidence type="ECO:0000313" key="2">
    <source>
        <dbReference type="EMBL" id="PSN59402.1"/>
    </source>
</evidence>
<evidence type="ECO:0000313" key="3">
    <source>
        <dbReference type="Proteomes" id="UP000240883"/>
    </source>
</evidence>
<protein>
    <submittedName>
        <fullName evidence="2">Uncharacterized protein</fullName>
    </submittedName>
</protein>
<feature type="compositionally biased region" description="Polar residues" evidence="1">
    <location>
        <begin position="270"/>
        <end position="284"/>
    </location>
</feature>
<gene>
    <name evidence="2" type="ORF">BS50DRAFT_579996</name>
</gene>
<sequence length="356" mass="40376">MLPPELLHPIFYFSGFDLALPASSPAIASKLSDGHVYRSVCTYHLSASVTPSFELSRAQTRIFACKWMTWNFFRSWIVQRYQGSGCLCGRTRTEGCFDPQWPPDFEDVTNMSFGKSHPNALASVKCRLPPKLLHGPWTKDKIQFLRFLLWTTAMNVDWSDPTVRFIALQGKKDAIMERNHDAVELFNHNRRLGKAPDLATVRFAVIDGQCDRSIVFDIMATARLWGLQGNSWRCAELDQWCQRRIEAGDPKGNWLRLKLQELRSTVPFLSQAQSPTTVDPNTSPVVEGEDLRASTSQATPGYMDPRTGDYDGGDDDRLVIRDQRWSQVSTVNLRIAIHNGISQNAQRRGTIRREVG</sequence>
<accession>A0A2T2N1U4</accession>